<dbReference type="RefSeq" id="WP_131911528.1">
    <property type="nucleotide sequence ID" value="NZ_OU594967.1"/>
</dbReference>
<sequence>MLKHTIIRQTEFLKVPWKNGQGYTYEIDKLTKADHSDEFLWRLSIAEVNQSGPFSKFDNYQRNISILSGDSMTLNVDGYDSPSLRAFETFTFAGKADTYCTLHGRALRDFNVIYAPHFDVNVSWLKDEYLDITLVADTLYFIIAATGAIHVQGSALDVQLASWDVIKIAPLKMSQLKITAIATNQPCICGIIAIAPKN</sequence>
<organism evidence="1 2">
    <name type="scientific">Celerinatantimonas diazotrophica</name>
    <dbReference type="NCBI Taxonomy" id="412034"/>
    <lineage>
        <taxon>Bacteria</taxon>
        <taxon>Pseudomonadati</taxon>
        <taxon>Pseudomonadota</taxon>
        <taxon>Gammaproteobacteria</taxon>
        <taxon>Celerinatantimonadaceae</taxon>
        <taxon>Celerinatantimonas</taxon>
    </lineage>
</organism>
<gene>
    <name evidence="1" type="ORF">EV690_0685</name>
</gene>
<name>A0A4R1K3S9_9GAMM</name>
<proteinExistence type="predicted"/>
<keyword evidence="2" id="KW-1185">Reference proteome</keyword>
<dbReference type="PANTHER" id="PTHR37943">
    <property type="entry name" value="PROTEIN VES"/>
    <property type="match status" value="1"/>
</dbReference>
<dbReference type="InterPro" id="IPR011051">
    <property type="entry name" value="RmlC_Cupin_sf"/>
</dbReference>
<dbReference type="SUPFAM" id="SSF51182">
    <property type="entry name" value="RmlC-like cupins"/>
    <property type="match status" value="1"/>
</dbReference>
<evidence type="ECO:0000313" key="1">
    <source>
        <dbReference type="EMBL" id="TCK58557.1"/>
    </source>
</evidence>
<reference evidence="1 2" key="1">
    <citation type="submission" date="2019-03" db="EMBL/GenBank/DDBJ databases">
        <title>Genomic Encyclopedia of Type Strains, Phase IV (KMG-IV): sequencing the most valuable type-strain genomes for metagenomic binning, comparative biology and taxonomic classification.</title>
        <authorList>
            <person name="Goeker M."/>
        </authorList>
    </citation>
    <scope>NUCLEOTIDE SEQUENCE [LARGE SCALE GENOMIC DNA]</scope>
    <source>
        <strain evidence="1 2">DSM 18577</strain>
    </source>
</reference>
<dbReference type="PANTHER" id="PTHR37943:SF1">
    <property type="entry name" value="PROTEIN VES"/>
    <property type="match status" value="1"/>
</dbReference>
<dbReference type="OrthoDB" id="9800082at2"/>
<dbReference type="Gene3D" id="2.60.120.10">
    <property type="entry name" value="Jelly Rolls"/>
    <property type="match status" value="1"/>
</dbReference>
<evidence type="ECO:0000313" key="2">
    <source>
        <dbReference type="Proteomes" id="UP000295565"/>
    </source>
</evidence>
<dbReference type="CDD" id="cd20293">
    <property type="entry name" value="cupin_HutD_N"/>
    <property type="match status" value="1"/>
</dbReference>
<dbReference type="InterPro" id="IPR014710">
    <property type="entry name" value="RmlC-like_jellyroll"/>
</dbReference>
<protein>
    <recommendedName>
        <fullName evidence="3">HutD protein</fullName>
    </recommendedName>
</protein>
<dbReference type="AlphaFoldDB" id="A0A4R1K3S9"/>
<evidence type="ECO:0008006" key="3">
    <source>
        <dbReference type="Google" id="ProtNLM"/>
    </source>
</evidence>
<dbReference type="Pfam" id="PF05962">
    <property type="entry name" value="HutD"/>
    <property type="match status" value="1"/>
</dbReference>
<dbReference type="EMBL" id="SMGD01000011">
    <property type="protein sequence ID" value="TCK58557.1"/>
    <property type="molecule type" value="Genomic_DNA"/>
</dbReference>
<dbReference type="Proteomes" id="UP000295565">
    <property type="component" value="Unassembled WGS sequence"/>
</dbReference>
<dbReference type="InterPro" id="IPR010282">
    <property type="entry name" value="Uncharacterised_HutD/Ves"/>
</dbReference>
<accession>A0A4R1K3S9</accession>
<comment type="caution">
    <text evidence="1">The sequence shown here is derived from an EMBL/GenBank/DDBJ whole genome shotgun (WGS) entry which is preliminary data.</text>
</comment>